<dbReference type="KEGG" id="tpep:A0127_06245"/>
<dbReference type="InterPro" id="IPR011010">
    <property type="entry name" value="DNA_brk_join_enz"/>
</dbReference>
<dbReference type="Proteomes" id="UP000073604">
    <property type="component" value="Chromosome"/>
</dbReference>
<protein>
    <recommendedName>
        <fullName evidence="2">Tyr recombinase domain-containing protein</fullName>
    </recommendedName>
</protein>
<feature type="domain" description="Tyr recombinase" evidence="2">
    <location>
        <begin position="200"/>
        <end position="343"/>
    </location>
</feature>
<dbReference type="EMBL" id="CP014750">
    <property type="protein sequence ID" value="AMQ18800.1"/>
    <property type="molecule type" value="Genomic_DNA"/>
</dbReference>
<dbReference type="AlphaFoldDB" id="A0A142CVJ8"/>
<dbReference type="Gene3D" id="1.10.443.10">
    <property type="entry name" value="Intergrase catalytic core"/>
    <property type="match status" value="1"/>
</dbReference>
<evidence type="ECO:0000313" key="4">
    <source>
        <dbReference type="Proteomes" id="UP000073604"/>
    </source>
</evidence>
<evidence type="ECO:0000259" key="2">
    <source>
        <dbReference type="Pfam" id="PF00589"/>
    </source>
</evidence>
<dbReference type="GO" id="GO:0006310">
    <property type="term" value="P:DNA recombination"/>
    <property type="evidence" value="ECO:0007669"/>
    <property type="project" value="UniProtKB-KW"/>
</dbReference>
<dbReference type="GO" id="GO:0003677">
    <property type="term" value="F:DNA binding"/>
    <property type="evidence" value="ECO:0007669"/>
    <property type="project" value="InterPro"/>
</dbReference>
<organism evidence="3 4">
    <name type="scientific">Thermococcus peptonophilus</name>
    <dbReference type="NCBI Taxonomy" id="53952"/>
    <lineage>
        <taxon>Archaea</taxon>
        <taxon>Methanobacteriati</taxon>
        <taxon>Methanobacteriota</taxon>
        <taxon>Thermococci</taxon>
        <taxon>Thermococcales</taxon>
        <taxon>Thermococcaceae</taxon>
        <taxon>Thermococcus</taxon>
    </lineage>
</organism>
<accession>A0A142CVJ8</accession>
<keyword evidence="1" id="KW-0233">DNA recombination</keyword>
<evidence type="ECO:0000313" key="3">
    <source>
        <dbReference type="EMBL" id="AMQ18800.1"/>
    </source>
</evidence>
<reference evidence="4" key="1">
    <citation type="submission" date="2016-03" db="EMBL/GenBank/DDBJ databases">
        <authorList>
            <person name="Oger P.M."/>
        </authorList>
    </citation>
    <scope>NUCLEOTIDE SEQUENCE [LARGE SCALE GENOMIC DNA]</scope>
    <source>
        <strain evidence="4">OG-1</strain>
    </source>
</reference>
<dbReference type="SUPFAM" id="SSF56349">
    <property type="entry name" value="DNA breaking-rejoining enzymes"/>
    <property type="match status" value="1"/>
</dbReference>
<sequence>MMREDVYVADELRRLKQQMLDTQLVRQNAGVRYITVFESDFDRFVEFKRDKGITANWLRKIERFFKVDFINYVEENYPDLIRRQYDERYIVITRNLIVNFLRHLFRKYSYSSYEKYYHMFFDFLDFYTAFIETVSDVEAENAIFLKAMKKNFSPRKLVSPNKLRAEREARTLKDVSLEDIKKSIEVIFQLYLNELVTDNFTLSSALAYVVLSTTGMRFNDLQQVKVSDIDFKEKVIWGQNTKIGLPEIYFLTDEATELIKFYINWYGLNNDDKLFQFVRLDEQLRKTRKKLYTPQTLAMAYITNNTIVKKLYPLQLKFCKKAYANRLLAKGVSEPHISLLTHHRRKDVPVPVQKTIYEHYLNRYPHSDAGLREELRSMWYKAFKDVKLLPRDFFLHFQKELIKE</sequence>
<keyword evidence="4" id="KW-1185">Reference proteome</keyword>
<dbReference type="InterPro" id="IPR013762">
    <property type="entry name" value="Integrase-like_cat_sf"/>
</dbReference>
<dbReference type="STRING" id="53952.A0127_06245"/>
<name>A0A142CVJ8_9EURY</name>
<proteinExistence type="predicted"/>
<gene>
    <name evidence="3" type="ORF">A0127_06245</name>
</gene>
<dbReference type="GO" id="GO:0015074">
    <property type="term" value="P:DNA integration"/>
    <property type="evidence" value="ECO:0007669"/>
    <property type="project" value="InterPro"/>
</dbReference>
<dbReference type="Pfam" id="PF00589">
    <property type="entry name" value="Phage_integrase"/>
    <property type="match status" value="1"/>
</dbReference>
<evidence type="ECO:0000256" key="1">
    <source>
        <dbReference type="ARBA" id="ARBA00023172"/>
    </source>
</evidence>
<dbReference type="InterPro" id="IPR002104">
    <property type="entry name" value="Integrase_catalytic"/>
</dbReference>